<dbReference type="EMBL" id="JAUIZM010000005">
    <property type="protein sequence ID" value="KAK1382729.1"/>
    <property type="molecule type" value="Genomic_DNA"/>
</dbReference>
<keyword evidence="3" id="KW-0804">Transcription</keyword>
<dbReference type="PANTHER" id="PTHR11064:SF196">
    <property type="entry name" value="NUCLEAR TRANSCRIPTION FACTOR Y SUBUNIT B-6"/>
    <property type="match status" value="1"/>
</dbReference>
<sequence length="265" mass="29255">MKRRYQERDCFGCHTNTSMRNSEHLVPAAYVISQMRRIVPDHGEISADAVISVQECVSEFITFMTTQANTRCMEEMRTTITGEDLLIAMNRHGFYSYIGPLFVHLNSFREYGGYEHPSLRGELPEIRRSFQTGVMGIGAASEADDDVQGVMALRGFVRDGHNDGPTGSAAEIPAFEVLPSLKRLKQRVIAAGRGQYDAVFMSGSGSTIVGVGSPDPPQFVYDDEEYQDVFLSEASFITGQPNQCYREPYATNAGTDSTADFAQSA</sequence>
<dbReference type="PRINTS" id="PR00615">
    <property type="entry name" value="CCAATSUBUNTA"/>
</dbReference>
<evidence type="ECO:0000256" key="3">
    <source>
        <dbReference type="ARBA" id="ARBA00023163"/>
    </source>
</evidence>
<dbReference type="GO" id="GO:0046982">
    <property type="term" value="F:protein heterodimerization activity"/>
    <property type="evidence" value="ECO:0007669"/>
    <property type="project" value="InterPro"/>
</dbReference>
<dbReference type="InterPro" id="IPR009072">
    <property type="entry name" value="Histone-fold"/>
</dbReference>
<dbReference type="CDD" id="cd22907">
    <property type="entry name" value="HFD_NFYB"/>
    <property type="match status" value="1"/>
</dbReference>
<comment type="caution">
    <text evidence="5">The sequence shown here is derived from an EMBL/GenBank/DDBJ whole genome shotgun (WGS) entry which is preliminary data.</text>
</comment>
<dbReference type="Gene3D" id="1.10.20.10">
    <property type="entry name" value="Histone, subunit A"/>
    <property type="match status" value="1"/>
</dbReference>
<dbReference type="InterPro" id="IPR003958">
    <property type="entry name" value="CBFA_NFYB_domain"/>
</dbReference>
<dbReference type="Gene3D" id="3.30.70.890">
    <property type="entry name" value="GHMP kinase, C-terminal domain"/>
    <property type="match status" value="1"/>
</dbReference>
<dbReference type="GO" id="GO:0001228">
    <property type="term" value="F:DNA-binding transcription activator activity, RNA polymerase II-specific"/>
    <property type="evidence" value="ECO:0007669"/>
    <property type="project" value="InterPro"/>
</dbReference>
<name>A0AAD8MRZ4_9APIA</name>
<dbReference type="SUPFAM" id="SSF47113">
    <property type="entry name" value="Histone-fold"/>
    <property type="match status" value="1"/>
</dbReference>
<feature type="domain" description="Transcription factor CBF/NF-Y/archaeal histone" evidence="4">
    <location>
        <begin position="26"/>
        <end position="89"/>
    </location>
</feature>
<dbReference type="PANTHER" id="PTHR11064">
    <property type="entry name" value="CCAAT-BINDING TRANSCRIPTION FACTOR-RELATED"/>
    <property type="match status" value="1"/>
</dbReference>
<evidence type="ECO:0000256" key="1">
    <source>
        <dbReference type="ARBA" id="ARBA00009053"/>
    </source>
</evidence>
<dbReference type="InterPro" id="IPR036554">
    <property type="entry name" value="GHMP_kinase_C_sf"/>
</dbReference>
<evidence type="ECO:0000313" key="5">
    <source>
        <dbReference type="EMBL" id="KAK1382729.1"/>
    </source>
</evidence>
<keyword evidence="6" id="KW-1185">Reference proteome</keyword>
<reference evidence="5" key="2">
    <citation type="submission" date="2023-05" db="EMBL/GenBank/DDBJ databases">
        <authorList>
            <person name="Schelkunov M.I."/>
        </authorList>
    </citation>
    <scope>NUCLEOTIDE SEQUENCE</scope>
    <source>
        <strain evidence="5">Hsosn_3</strain>
        <tissue evidence="5">Leaf</tissue>
    </source>
</reference>
<organism evidence="5 6">
    <name type="scientific">Heracleum sosnowskyi</name>
    <dbReference type="NCBI Taxonomy" id="360622"/>
    <lineage>
        <taxon>Eukaryota</taxon>
        <taxon>Viridiplantae</taxon>
        <taxon>Streptophyta</taxon>
        <taxon>Embryophyta</taxon>
        <taxon>Tracheophyta</taxon>
        <taxon>Spermatophyta</taxon>
        <taxon>Magnoliopsida</taxon>
        <taxon>eudicotyledons</taxon>
        <taxon>Gunneridae</taxon>
        <taxon>Pentapetalae</taxon>
        <taxon>asterids</taxon>
        <taxon>campanulids</taxon>
        <taxon>Apiales</taxon>
        <taxon>Apiaceae</taxon>
        <taxon>Apioideae</taxon>
        <taxon>apioid superclade</taxon>
        <taxon>Tordylieae</taxon>
        <taxon>Tordyliinae</taxon>
        <taxon>Heracleum</taxon>
    </lineage>
</organism>
<keyword evidence="2" id="KW-0805">Transcription regulation</keyword>
<gene>
    <name evidence="5" type="ORF">POM88_020464</name>
</gene>
<dbReference type="InterPro" id="IPR027113">
    <property type="entry name" value="Transc_fact_NFYB/HAP3"/>
</dbReference>
<dbReference type="AlphaFoldDB" id="A0AAD8MRZ4"/>
<dbReference type="SUPFAM" id="SSF55060">
    <property type="entry name" value="GHMP Kinase, C-terminal domain"/>
    <property type="match status" value="1"/>
</dbReference>
<dbReference type="GO" id="GO:0000978">
    <property type="term" value="F:RNA polymerase II cis-regulatory region sequence-specific DNA binding"/>
    <property type="evidence" value="ECO:0007669"/>
    <property type="project" value="TreeGrafter"/>
</dbReference>
<evidence type="ECO:0000313" key="6">
    <source>
        <dbReference type="Proteomes" id="UP001237642"/>
    </source>
</evidence>
<dbReference type="Proteomes" id="UP001237642">
    <property type="component" value="Unassembled WGS sequence"/>
</dbReference>
<evidence type="ECO:0000256" key="2">
    <source>
        <dbReference type="ARBA" id="ARBA00023015"/>
    </source>
</evidence>
<comment type="similarity">
    <text evidence="1">Belongs to the NFYB/HAP3 subunit family.</text>
</comment>
<dbReference type="GO" id="GO:0016602">
    <property type="term" value="C:CCAAT-binding factor complex"/>
    <property type="evidence" value="ECO:0007669"/>
    <property type="project" value="InterPro"/>
</dbReference>
<protein>
    <recommendedName>
        <fullName evidence="4">Transcription factor CBF/NF-Y/archaeal histone domain-containing protein</fullName>
    </recommendedName>
</protein>
<evidence type="ECO:0000259" key="4">
    <source>
        <dbReference type="Pfam" id="PF00808"/>
    </source>
</evidence>
<proteinExistence type="inferred from homology"/>
<accession>A0AAD8MRZ4</accession>
<dbReference type="Pfam" id="PF00808">
    <property type="entry name" value="CBFD_NFYB_HMF"/>
    <property type="match status" value="1"/>
</dbReference>
<reference evidence="5" key="1">
    <citation type="submission" date="2023-02" db="EMBL/GenBank/DDBJ databases">
        <title>Genome of toxic invasive species Heracleum sosnowskyi carries increased number of genes despite the absence of recent whole-genome duplications.</title>
        <authorList>
            <person name="Schelkunov M."/>
            <person name="Shtratnikova V."/>
            <person name="Makarenko M."/>
            <person name="Klepikova A."/>
            <person name="Omelchenko D."/>
            <person name="Novikova G."/>
            <person name="Obukhova E."/>
            <person name="Bogdanov V."/>
            <person name="Penin A."/>
            <person name="Logacheva M."/>
        </authorList>
    </citation>
    <scope>NUCLEOTIDE SEQUENCE</scope>
    <source>
        <strain evidence="5">Hsosn_3</strain>
        <tissue evidence="5">Leaf</tissue>
    </source>
</reference>